<comment type="caution">
    <text evidence="1">The sequence shown here is derived from an EMBL/GenBank/DDBJ whole genome shotgun (WGS) entry which is preliminary data.</text>
</comment>
<proteinExistence type="predicted"/>
<evidence type="ECO:0000313" key="2">
    <source>
        <dbReference type="Proteomes" id="UP001234811"/>
    </source>
</evidence>
<dbReference type="AlphaFoldDB" id="A0ABD5BKK5"/>
<gene>
    <name evidence="1" type="ORF">RF091_17360</name>
</gene>
<evidence type="ECO:0000313" key="1">
    <source>
        <dbReference type="EMBL" id="MDQ9557274.1"/>
    </source>
</evidence>
<dbReference type="EMBL" id="JAVIPQ010000293">
    <property type="protein sequence ID" value="MDQ9557274.1"/>
    <property type="molecule type" value="Genomic_DNA"/>
</dbReference>
<sequence>ALAAELAGVILGDNIIKPEEWQKKSEQQAKMARVLGAAAGAVFTGKSDGAYSGATGGENAFRYNYLSHKQQELMEKDLAAAKSPLDKAVVLANWGITSHTQDGAFAAGVVSGIPVEISDTVDGLVAVASNPREAADALIALIKNDERFSIIGESVKQEYLGRIETFKTKYEHAGVDGAFGAGLEFGKLTMAGLGLFAGAAGAGKLGVKITSNTLKATSKAAEKNTLIALDRMPKSETKLPWDSWQNYPKKTVDGRQYARIGDRLYSQHAVDRMQPTSLGSPAGTIGPGKTISPNIVEHVIKTGVTETSISNGIQRTIYRAGDIGVVTENNGNIIITILRRSEK</sequence>
<dbReference type="Proteomes" id="UP001234811">
    <property type="component" value="Unassembled WGS sequence"/>
</dbReference>
<protein>
    <submittedName>
        <fullName evidence="1">VENN motif pre-toxin domain-containing protein</fullName>
    </submittedName>
</protein>
<accession>A0ABD5BKK5</accession>
<organism evidence="1 2">
    <name type="scientific">Serratia marcescens</name>
    <dbReference type="NCBI Taxonomy" id="615"/>
    <lineage>
        <taxon>Bacteria</taxon>
        <taxon>Pseudomonadati</taxon>
        <taxon>Pseudomonadota</taxon>
        <taxon>Gammaproteobacteria</taxon>
        <taxon>Enterobacterales</taxon>
        <taxon>Yersiniaceae</taxon>
        <taxon>Serratia</taxon>
    </lineage>
</organism>
<feature type="non-terminal residue" evidence="1">
    <location>
        <position position="1"/>
    </location>
</feature>
<reference evidence="1 2" key="1">
    <citation type="submission" date="2023-07" db="EMBL/GenBank/DDBJ databases">
        <title>Pathogens genome sequencing project 196.</title>
        <authorList>
            <person name="Cao X."/>
        </authorList>
    </citation>
    <scope>NUCLEOTIDE SEQUENCE [LARGE SCALE GENOMIC DNA]</scope>
    <source>
        <strain evidence="1 2">SM41</strain>
    </source>
</reference>
<name>A0ABD5BKK5_SERMA</name>